<evidence type="ECO:0000313" key="4">
    <source>
        <dbReference type="EMBL" id="CDM67348.1"/>
    </source>
</evidence>
<proteinExistence type="inferred from homology"/>
<dbReference type="PANTHER" id="PTHR31088:SF6">
    <property type="entry name" value="PHAGE SHOCK PROTEIN A"/>
    <property type="match status" value="1"/>
</dbReference>
<name>W6RSX6_9CLOT</name>
<protein>
    <submittedName>
        <fullName evidence="4">Phage shock protein A</fullName>
    </submittedName>
</protein>
<dbReference type="Pfam" id="PF04012">
    <property type="entry name" value="PspA_IM30"/>
    <property type="match status" value="1"/>
</dbReference>
<feature type="region of interest" description="Disordered" evidence="3">
    <location>
        <begin position="211"/>
        <end position="237"/>
    </location>
</feature>
<dbReference type="OrthoDB" id="9779630at2"/>
<evidence type="ECO:0000256" key="3">
    <source>
        <dbReference type="SAM" id="MobiDB-lite"/>
    </source>
</evidence>
<comment type="similarity">
    <text evidence="1">Belongs to the PspA/Vipp/IM30 family.</text>
</comment>
<evidence type="ECO:0000313" key="5">
    <source>
        <dbReference type="Proteomes" id="UP000019426"/>
    </source>
</evidence>
<keyword evidence="5" id="KW-1185">Reference proteome</keyword>
<feature type="compositionally biased region" description="Low complexity" evidence="3">
    <location>
        <begin position="218"/>
        <end position="228"/>
    </location>
</feature>
<accession>W6RSX6</accession>
<evidence type="ECO:0000256" key="2">
    <source>
        <dbReference type="SAM" id="Coils"/>
    </source>
</evidence>
<sequence length="237" mass="26310">MGVFTRVSTMFKAKVNSKLDEIENPIELLDQKIKDMEKSLSEAKIASAQVIGNARETEKKVLKAKAEVDDYDSKVRLALSKGNEDLAKRALAEKIKAENNYNSLLQAQTVAREKAETLKGKLLELQKELDKTRAYRDEAAARYANAEASKTVNEIVANVNTKSNKINLDNIERNIARKEALAEGLGELKTPSLDDEFAALNELNLDAELEKYKNPSGSSTTNNSSLSDLDAELEKYK</sequence>
<dbReference type="PANTHER" id="PTHR31088">
    <property type="entry name" value="MEMBRANE-ASSOCIATED PROTEIN VIPP1, CHLOROPLASTIC"/>
    <property type="match status" value="1"/>
</dbReference>
<dbReference type="HOGENOM" id="CLU_056466_3_3_9"/>
<dbReference type="KEGG" id="clt:CM240_0174"/>
<keyword evidence="2" id="KW-0175">Coiled coil</keyword>
<gene>
    <name evidence="4" type="ORF">CM240_0174</name>
</gene>
<dbReference type="eggNOG" id="COG1842">
    <property type="taxonomic scope" value="Bacteria"/>
</dbReference>
<dbReference type="InterPro" id="IPR007157">
    <property type="entry name" value="PspA_VIPP1"/>
</dbReference>
<dbReference type="AlphaFoldDB" id="W6RSX6"/>
<dbReference type="Proteomes" id="UP000019426">
    <property type="component" value="Chromosome M2/40_rep1"/>
</dbReference>
<dbReference type="PATRIC" id="fig|1216932.3.peg.155"/>
<dbReference type="RefSeq" id="WP_044035817.1">
    <property type="nucleotide sequence ID" value="NZ_HG917868.1"/>
</dbReference>
<dbReference type="EMBL" id="HG917868">
    <property type="protein sequence ID" value="CDM67348.1"/>
    <property type="molecule type" value="Genomic_DNA"/>
</dbReference>
<dbReference type="STRING" id="1216932.CM240_0174"/>
<organism evidence="4 5">
    <name type="scientific">Clostridium bornimense</name>
    <dbReference type="NCBI Taxonomy" id="1216932"/>
    <lineage>
        <taxon>Bacteria</taxon>
        <taxon>Bacillati</taxon>
        <taxon>Bacillota</taxon>
        <taxon>Clostridia</taxon>
        <taxon>Eubacteriales</taxon>
        <taxon>Clostridiaceae</taxon>
        <taxon>Clostridium</taxon>
    </lineage>
</organism>
<reference evidence="4 5" key="1">
    <citation type="submission" date="2013-11" db="EMBL/GenBank/DDBJ databases">
        <title>Complete genome sequence of Clostridum sp. M2/40.</title>
        <authorList>
            <person name="Wibberg D."/>
            <person name="Puehler A."/>
            <person name="Schlueter A."/>
        </authorList>
    </citation>
    <scope>NUCLEOTIDE SEQUENCE [LARGE SCALE GENOMIC DNA]</scope>
    <source>
        <strain evidence="5">M2/40</strain>
    </source>
</reference>
<feature type="coiled-coil region" evidence="2">
    <location>
        <begin position="26"/>
        <end position="142"/>
    </location>
</feature>
<evidence type="ECO:0000256" key="1">
    <source>
        <dbReference type="ARBA" id="ARBA00043985"/>
    </source>
</evidence>